<proteinExistence type="predicted"/>
<evidence type="ECO:0000256" key="1">
    <source>
        <dbReference type="SAM" id="MobiDB-lite"/>
    </source>
</evidence>
<dbReference type="AlphaFoldDB" id="D7EC64"/>
<dbReference type="Proteomes" id="UP000000391">
    <property type="component" value="Plasmid pMETEV01"/>
</dbReference>
<dbReference type="RefSeq" id="WP_013195750.1">
    <property type="nucleotide sequence ID" value="NC_014254.1"/>
</dbReference>
<organism evidence="2 3">
    <name type="scientific">Methanohalobium evestigatum (strain ATCC BAA-1072 / DSM 3721 / NBRC 107634 / OCM 161 / Z-7303)</name>
    <dbReference type="NCBI Taxonomy" id="644295"/>
    <lineage>
        <taxon>Archaea</taxon>
        <taxon>Methanobacteriati</taxon>
        <taxon>Methanobacteriota</taxon>
        <taxon>Stenosarchaea group</taxon>
        <taxon>Methanomicrobia</taxon>
        <taxon>Methanosarcinales</taxon>
        <taxon>Methanosarcinaceae</taxon>
        <taxon>Methanohalobium</taxon>
    </lineage>
</organism>
<feature type="compositionally biased region" description="Basic and acidic residues" evidence="1">
    <location>
        <begin position="1"/>
        <end position="21"/>
    </location>
</feature>
<feature type="region of interest" description="Disordered" evidence="1">
    <location>
        <begin position="1"/>
        <end position="51"/>
    </location>
</feature>
<keyword evidence="2" id="KW-0614">Plasmid</keyword>
<dbReference type="GeneID" id="9348031"/>
<gene>
    <name evidence="2" type="ordered locus">Metev_2379</name>
</gene>
<protein>
    <submittedName>
        <fullName evidence="2">Uncharacterized protein</fullName>
    </submittedName>
</protein>
<sequence length="177" mass="20244">MGKKETAVEKMRRKMEQKESQEDTESDNENVVTDNDIHINPSPNIDTDDTDTIYSDEQDVDIEQSLETDTDLGSIDTSTSLDYKIKNKTEKYDKSLIHQAINQGIKNPRVGAWSPTSAIILNYIKFTRPRYGKSISSEIDEILADGLKERYPELHEAIENELREKNQDIPKVKGVKK</sequence>
<dbReference type="HOGENOM" id="CLU_1514614_0_0_2"/>
<dbReference type="KEGG" id="mev:Metev_2379"/>
<dbReference type="EMBL" id="CP002070">
    <property type="protein sequence ID" value="ADI75186.1"/>
    <property type="molecule type" value="Genomic_DNA"/>
</dbReference>
<reference evidence="2 3" key="1">
    <citation type="submission" date="2010-06" db="EMBL/GenBank/DDBJ databases">
        <title>Complete sequence plasmid of Methanohalobium evestigatum Z-7303.</title>
        <authorList>
            <consortium name="US DOE Joint Genome Institute"/>
            <person name="Lucas S."/>
            <person name="Copeland A."/>
            <person name="Lapidus A."/>
            <person name="Cheng J.-F."/>
            <person name="Bruce D."/>
            <person name="Goodwin L."/>
            <person name="Pitluck S."/>
            <person name="Saunders E."/>
            <person name="Detter J.C."/>
            <person name="Han C."/>
            <person name="Tapia R."/>
            <person name="Land M."/>
            <person name="Hauser L."/>
            <person name="Kyrpides N."/>
            <person name="Mikhailova N."/>
            <person name="Sieprawska-Lupa M."/>
            <person name="Whitman W.B."/>
            <person name="Anderson I."/>
            <person name="Woyke T."/>
        </authorList>
    </citation>
    <scope>NUCLEOTIDE SEQUENCE [LARGE SCALE GENOMIC DNA]</scope>
    <source>
        <strain evidence="3">ATCC BAA-1072 / DSM 3721 / NBRC 107634 / OCM 161 / Z-7303</strain>
        <plasmid evidence="3">Plasmid pMETEV01</plasmid>
    </source>
</reference>
<geneLocation type="plasmid" evidence="2 3">
    <name>pMETEV01</name>
</geneLocation>
<accession>D7EC64</accession>
<evidence type="ECO:0000313" key="2">
    <source>
        <dbReference type="EMBL" id="ADI75186.1"/>
    </source>
</evidence>
<evidence type="ECO:0000313" key="3">
    <source>
        <dbReference type="Proteomes" id="UP000000391"/>
    </source>
</evidence>
<keyword evidence="3" id="KW-1185">Reference proteome</keyword>
<name>D7EC64_METEZ</name>